<dbReference type="Proteomes" id="UP000245288">
    <property type="component" value="Unassembled WGS sequence"/>
</dbReference>
<dbReference type="InterPro" id="IPR029044">
    <property type="entry name" value="Nucleotide-diphossugar_trans"/>
</dbReference>
<accession>A0A2V1JS94</accession>
<dbReference type="GO" id="GO:0016758">
    <property type="term" value="F:hexosyltransferase activity"/>
    <property type="evidence" value="ECO:0007669"/>
    <property type="project" value="UniProtKB-ARBA"/>
</dbReference>
<dbReference type="Gene3D" id="3.90.550.10">
    <property type="entry name" value="Spore Coat Polysaccharide Biosynthesis Protein SpsA, Chain A"/>
    <property type="match status" value="1"/>
</dbReference>
<dbReference type="InterPro" id="IPR001173">
    <property type="entry name" value="Glyco_trans_2-like"/>
</dbReference>
<protein>
    <submittedName>
        <fullName evidence="2">Glycosyl transferase</fullName>
    </submittedName>
</protein>
<dbReference type="PANTHER" id="PTHR22916">
    <property type="entry name" value="GLYCOSYLTRANSFERASE"/>
    <property type="match status" value="1"/>
</dbReference>
<keyword evidence="2" id="KW-0808">Transferase</keyword>
<dbReference type="Pfam" id="PF00535">
    <property type="entry name" value="Glycos_transf_2"/>
    <property type="match status" value="1"/>
</dbReference>
<gene>
    <name evidence="2" type="ORF">LG34_01425</name>
</gene>
<evidence type="ECO:0000259" key="1">
    <source>
        <dbReference type="Pfam" id="PF00535"/>
    </source>
</evidence>
<keyword evidence="3" id="KW-1185">Reference proteome</keyword>
<dbReference type="AlphaFoldDB" id="A0A2V1JS94"/>
<dbReference type="EMBL" id="JRFU01000012">
    <property type="protein sequence ID" value="PWE87840.1"/>
    <property type="molecule type" value="Genomic_DNA"/>
</dbReference>
<dbReference type="FunFam" id="3.90.550.10:FF:000130">
    <property type="entry name" value="Family 2 glycosyl transferase"/>
    <property type="match status" value="1"/>
</dbReference>
<dbReference type="OrthoDB" id="9802649at2"/>
<feature type="domain" description="Glycosyltransferase 2-like" evidence="1">
    <location>
        <begin position="7"/>
        <end position="136"/>
    </location>
</feature>
<sequence>MEKGLVSVITPTYNCAKFIRETIESVQKQTYQQWEMIIVDDCSTDNTKEIVDKYIKEDSRIKYFCLENNSGAAVARTKAMELANGEYMAFLDSDDIWPEEKLKKQLVFMKKYDVAFSCTAYEQIDENGKSLNKIIKTVPKADYNRVLLDCPVGNSTVMYNVEKMGKFEVPNIRKRNDDALWLQMLKKEKYIYGMRSVLMKYRIRQNSISSNKFKVIKYHWILYRDIEHLSIARSVFHIAYWCVIKLLKIK</sequence>
<reference evidence="2 3" key="1">
    <citation type="submission" date="2014-09" db="EMBL/GenBank/DDBJ databases">
        <title>Butyrate-producing bacteria isolated from human gut.</title>
        <authorList>
            <person name="Zhang Q."/>
            <person name="Zhao L."/>
        </authorList>
    </citation>
    <scope>NUCLEOTIDE SEQUENCE [LARGE SCALE GENOMIC DNA]</scope>
    <source>
        <strain evidence="2 3">21</strain>
    </source>
</reference>
<proteinExistence type="predicted"/>
<dbReference type="CDD" id="cd00761">
    <property type="entry name" value="Glyco_tranf_GTA_type"/>
    <property type="match status" value="1"/>
</dbReference>
<evidence type="ECO:0000313" key="3">
    <source>
        <dbReference type="Proteomes" id="UP000245288"/>
    </source>
</evidence>
<organism evidence="2 3">
    <name type="scientific">Eubacterium ramulus</name>
    <dbReference type="NCBI Taxonomy" id="39490"/>
    <lineage>
        <taxon>Bacteria</taxon>
        <taxon>Bacillati</taxon>
        <taxon>Bacillota</taxon>
        <taxon>Clostridia</taxon>
        <taxon>Eubacteriales</taxon>
        <taxon>Eubacteriaceae</taxon>
        <taxon>Eubacterium</taxon>
    </lineage>
</organism>
<dbReference type="PANTHER" id="PTHR22916:SF3">
    <property type="entry name" value="UDP-GLCNAC:BETAGAL BETA-1,3-N-ACETYLGLUCOSAMINYLTRANSFERASE-LIKE PROTEIN 1"/>
    <property type="match status" value="1"/>
</dbReference>
<evidence type="ECO:0000313" key="2">
    <source>
        <dbReference type="EMBL" id="PWE87840.1"/>
    </source>
</evidence>
<dbReference type="RefSeq" id="WP_109214535.1">
    <property type="nucleotide sequence ID" value="NZ_JAQEGP010000029.1"/>
</dbReference>
<dbReference type="SUPFAM" id="SSF53448">
    <property type="entry name" value="Nucleotide-diphospho-sugar transferases"/>
    <property type="match status" value="1"/>
</dbReference>
<name>A0A2V1JS94_EUBRA</name>
<comment type="caution">
    <text evidence="2">The sequence shown here is derived from an EMBL/GenBank/DDBJ whole genome shotgun (WGS) entry which is preliminary data.</text>
</comment>